<dbReference type="EMBL" id="BSFI01000001">
    <property type="protein sequence ID" value="GLK66387.1"/>
    <property type="molecule type" value="Genomic_DNA"/>
</dbReference>
<dbReference type="InterPro" id="IPR031709">
    <property type="entry name" value="PutAbiC"/>
</dbReference>
<gene>
    <name evidence="1" type="ORF">GCM10008179_00250</name>
</gene>
<organism evidence="1 2">
    <name type="scientific">Hansschlegelia plantiphila</name>
    <dbReference type="NCBI Taxonomy" id="374655"/>
    <lineage>
        <taxon>Bacteria</taxon>
        <taxon>Pseudomonadati</taxon>
        <taxon>Pseudomonadota</taxon>
        <taxon>Alphaproteobacteria</taxon>
        <taxon>Hyphomicrobiales</taxon>
        <taxon>Methylopilaceae</taxon>
        <taxon>Hansschlegelia</taxon>
    </lineage>
</organism>
<evidence type="ECO:0000313" key="1">
    <source>
        <dbReference type="EMBL" id="GLK66387.1"/>
    </source>
</evidence>
<keyword evidence="2" id="KW-1185">Reference proteome</keyword>
<sequence>MIWKNGLLDEGEAPVTQKMRQGLLAFRSCWREISYHIERFAQLDDDLFKIEVANSYINEVHNRYESTFGPYFRIVYTILYRIKHDRYLSEEDKNKFANLFRCQVSSFELTMIGINGLAPVSKDLSDYLNHFHFLKYAPEGERRVTLRRCYPQEAFEGRG</sequence>
<protein>
    <submittedName>
        <fullName evidence="1">Uncharacterized protein</fullName>
    </submittedName>
</protein>
<dbReference type="Pfam" id="PF16872">
    <property type="entry name" value="putAbiC"/>
    <property type="match status" value="1"/>
</dbReference>
<accession>A0A9W6MTX9</accession>
<evidence type="ECO:0000313" key="2">
    <source>
        <dbReference type="Proteomes" id="UP001143372"/>
    </source>
</evidence>
<comment type="caution">
    <text evidence="1">The sequence shown here is derived from an EMBL/GenBank/DDBJ whole genome shotgun (WGS) entry which is preliminary data.</text>
</comment>
<name>A0A9W6MTX9_9HYPH</name>
<dbReference type="AlphaFoldDB" id="A0A9W6MTX9"/>
<proteinExistence type="predicted"/>
<dbReference type="Proteomes" id="UP001143372">
    <property type="component" value="Unassembled WGS sequence"/>
</dbReference>
<reference evidence="1" key="2">
    <citation type="submission" date="2023-01" db="EMBL/GenBank/DDBJ databases">
        <authorList>
            <person name="Sun Q."/>
            <person name="Evtushenko L."/>
        </authorList>
    </citation>
    <scope>NUCLEOTIDE SEQUENCE</scope>
    <source>
        <strain evidence="1">VKM B-2347</strain>
    </source>
</reference>
<reference evidence="1" key="1">
    <citation type="journal article" date="2014" name="Int. J. Syst. Evol. Microbiol.">
        <title>Complete genome sequence of Corynebacterium casei LMG S-19264T (=DSM 44701T), isolated from a smear-ripened cheese.</title>
        <authorList>
            <consortium name="US DOE Joint Genome Institute (JGI-PGF)"/>
            <person name="Walter F."/>
            <person name="Albersmeier A."/>
            <person name="Kalinowski J."/>
            <person name="Ruckert C."/>
        </authorList>
    </citation>
    <scope>NUCLEOTIDE SEQUENCE</scope>
    <source>
        <strain evidence="1">VKM B-2347</strain>
    </source>
</reference>